<dbReference type="Gene3D" id="3.10.350.10">
    <property type="entry name" value="LysM domain"/>
    <property type="match status" value="2"/>
</dbReference>
<evidence type="ECO:0000259" key="3">
    <source>
        <dbReference type="PROSITE" id="PS51782"/>
    </source>
</evidence>
<dbReference type="InterPro" id="IPR018392">
    <property type="entry name" value="LysM"/>
</dbReference>
<dbReference type="CDD" id="cd16894">
    <property type="entry name" value="MltD-like"/>
    <property type="match status" value="1"/>
</dbReference>
<proteinExistence type="inferred from homology"/>
<dbReference type="Gene3D" id="1.10.530.10">
    <property type="match status" value="1"/>
</dbReference>
<gene>
    <name evidence="4" type="primary">mltD</name>
    <name evidence="4" type="ORF">JCM31826_16850</name>
</gene>
<dbReference type="Pfam" id="PF01464">
    <property type="entry name" value="SLT"/>
    <property type="match status" value="1"/>
</dbReference>
<evidence type="ECO:0000256" key="2">
    <source>
        <dbReference type="SAM" id="MobiDB-lite"/>
    </source>
</evidence>
<dbReference type="GO" id="GO:0008932">
    <property type="term" value="F:lytic endotransglycosylase activity"/>
    <property type="evidence" value="ECO:0007669"/>
    <property type="project" value="TreeGrafter"/>
</dbReference>
<organism evidence="4 5">
    <name type="scientific">Thermaurantimonas aggregans</name>
    <dbReference type="NCBI Taxonomy" id="2173829"/>
    <lineage>
        <taxon>Bacteria</taxon>
        <taxon>Pseudomonadati</taxon>
        <taxon>Bacteroidota</taxon>
        <taxon>Flavobacteriia</taxon>
        <taxon>Flavobacteriales</taxon>
        <taxon>Schleiferiaceae</taxon>
        <taxon>Thermaurantimonas</taxon>
    </lineage>
</organism>
<sequence length="526" mass="60514">MLRRILLSLFPLLLPIISIAQVDVNDSLVIYQDSSTTFRLDISDDPFAKALDELFKLNLFKSDQTVVRTKEYNPDVSQIPDSVFETRIRRLNSQTPLRLTYNREVRQYIEMYLRKPQLVARMMGLSQLYFPIFEEVFDKYNMPLEIKYLAMVESALNPRATSVAGAQGLWQFIYSTGKLMGLQITSYVDERNDPYKSTEAAARFLRQLHRWFNDWDLALAAYNSGPGNVTKAIRRSGGKTNYWELRPYLPRETAGYVPAFIAVNYVINYAHEHGIYPLEPAITFYDLDTVVVREPIDLRHLAEILDMPIDLLSFLNPQYRQNIVPSNDRDQYFVALPRHKWGLFIANEDTIYAFLRENTRSYTEIASRLKPGDDTPDLTQRTRIVHKVKRGESLGAIARRYNVSMSDIRAWNKLKGNNIYANQKLTIYKRTTTPAAAPVQSATAFNTTANTSNPTAVPVIRHHSDSSPKPQKSEGKVEYYRVNPGDTLYSIAKRYEGVSVEDLMAWNNLKNARDLKSGMKLKIYLN</sequence>
<dbReference type="InterPro" id="IPR023346">
    <property type="entry name" value="Lysozyme-like_dom_sf"/>
</dbReference>
<dbReference type="Pfam" id="PF01476">
    <property type="entry name" value="LysM"/>
    <property type="match status" value="2"/>
</dbReference>
<feature type="domain" description="LysM" evidence="3">
    <location>
        <begin position="384"/>
        <end position="427"/>
    </location>
</feature>
<dbReference type="AlphaFoldDB" id="A0A401XMH4"/>
<dbReference type="PANTHER" id="PTHR33734:SF22">
    <property type="entry name" value="MEMBRANE-BOUND LYTIC MUREIN TRANSGLYCOSYLASE D"/>
    <property type="match status" value="1"/>
</dbReference>
<evidence type="ECO:0000313" key="5">
    <source>
        <dbReference type="Proteomes" id="UP000286715"/>
    </source>
</evidence>
<dbReference type="EMBL" id="BHZE01000018">
    <property type="protein sequence ID" value="GCD78203.1"/>
    <property type="molecule type" value="Genomic_DNA"/>
</dbReference>
<dbReference type="GO" id="GO:0016020">
    <property type="term" value="C:membrane"/>
    <property type="evidence" value="ECO:0007669"/>
    <property type="project" value="InterPro"/>
</dbReference>
<dbReference type="GO" id="GO:0000270">
    <property type="term" value="P:peptidoglycan metabolic process"/>
    <property type="evidence" value="ECO:0007669"/>
    <property type="project" value="InterPro"/>
</dbReference>
<dbReference type="PROSITE" id="PS00922">
    <property type="entry name" value="TRANSGLYCOSYLASE"/>
    <property type="match status" value="1"/>
</dbReference>
<dbReference type="RefSeq" id="WP_124398266.1">
    <property type="nucleotide sequence ID" value="NZ_BHZE01000018.1"/>
</dbReference>
<dbReference type="InterPro" id="IPR036779">
    <property type="entry name" value="LysM_dom_sf"/>
</dbReference>
<dbReference type="GO" id="GO:0003677">
    <property type="term" value="F:DNA binding"/>
    <property type="evidence" value="ECO:0007669"/>
    <property type="project" value="InterPro"/>
</dbReference>
<dbReference type="OrthoDB" id="9815002at2"/>
<feature type="compositionally biased region" description="Basic and acidic residues" evidence="2">
    <location>
        <begin position="462"/>
        <end position="476"/>
    </location>
</feature>
<feature type="domain" description="LysM" evidence="3">
    <location>
        <begin position="478"/>
        <end position="523"/>
    </location>
</feature>
<evidence type="ECO:0000256" key="1">
    <source>
        <dbReference type="ARBA" id="ARBA00007734"/>
    </source>
</evidence>
<reference evidence="4 5" key="1">
    <citation type="submission" date="2018-11" db="EMBL/GenBank/DDBJ databases">
        <title>Schleiferia aggregans sp. nov., a moderately thermophilic heterotrophic bacterium isolated from microbial mats at a terrestrial hot spring.</title>
        <authorList>
            <person name="Iino T."/>
            <person name="Ohkuma M."/>
            <person name="Haruta S."/>
        </authorList>
    </citation>
    <scope>NUCLEOTIDE SEQUENCE [LARGE SCALE GENOMIC DNA]</scope>
    <source>
        <strain evidence="4 5">LA</strain>
    </source>
</reference>
<comment type="caution">
    <text evidence="4">The sequence shown here is derived from an EMBL/GenBank/DDBJ whole genome shotgun (WGS) entry which is preliminary data.</text>
</comment>
<evidence type="ECO:0000313" key="4">
    <source>
        <dbReference type="EMBL" id="GCD78203.1"/>
    </source>
</evidence>
<dbReference type="CDD" id="cd00118">
    <property type="entry name" value="LysM"/>
    <property type="match status" value="2"/>
</dbReference>
<protein>
    <submittedName>
        <fullName evidence="4">Lytic transglycosylase</fullName>
    </submittedName>
</protein>
<dbReference type="SMART" id="SM00257">
    <property type="entry name" value="LysM"/>
    <property type="match status" value="2"/>
</dbReference>
<comment type="similarity">
    <text evidence="1">Belongs to the transglycosylase Slt family.</text>
</comment>
<name>A0A401XMH4_9FLAO</name>
<feature type="region of interest" description="Disordered" evidence="2">
    <location>
        <begin position="447"/>
        <end position="476"/>
    </location>
</feature>
<dbReference type="SUPFAM" id="SSF53955">
    <property type="entry name" value="Lysozyme-like"/>
    <property type="match status" value="1"/>
</dbReference>
<dbReference type="PROSITE" id="PS51782">
    <property type="entry name" value="LYSM"/>
    <property type="match status" value="2"/>
</dbReference>
<dbReference type="PANTHER" id="PTHR33734">
    <property type="entry name" value="LYSM DOMAIN-CONTAINING GPI-ANCHORED PROTEIN 2"/>
    <property type="match status" value="1"/>
</dbReference>
<dbReference type="SUPFAM" id="SSF54106">
    <property type="entry name" value="LysM domain"/>
    <property type="match status" value="2"/>
</dbReference>
<feature type="compositionally biased region" description="Low complexity" evidence="2">
    <location>
        <begin position="447"/>
        <end position="456"/>
    </location>
</feature>
<dbReference type="InterPro" id="IPR000189">
    <property type="entry name" value="Transglyc_AS"/>
</dbReference>
<dbReference type="Proteomes" id="UP000286715">
    <property type="component" value="Unassembled WGS sequence"/>
</dbReference>
<keyword evidence="5" id="KW-1185">Reference proteome</keyword>
<accession>A0A401XMH4</accession>
<dbReference type="InterPro" id="IPR008258">
    <property type="entry name" value="Transglycosylase_SLT_dom_1"/>
</dbReference>